<feature type="compositionally biased region" description="Polar residues" evidence="1">
    <location>
        <begin position="1"/>
        <end position="24"/>
    </location>
</feature>
<accession>S7RWL6</accession>
<evidence type="ECO:0000256" key="1">
    <source>
        <dbReference type="SAM" id="MobiDB-lite"/>
    </source>
</evidence>
<evidence type="ECO:0000313" key="4">
    <source>
        <dbReference type="Proteomes" id="UP000030669"/>
    </source>
</evidence>
<keyword evidence="2" id="KW-0812">Transmembrane</keyword>
<dbReference type="eggNOG" id="ENOG502SPP2">
    <property type="taxonomic scope" value="Eukaryota"/>
</dbReference>
<dbReference type="RefSeq" id="XP_007863102.1">
    <property type="nucleotide sequence ID" value="XM_007864911.1"/>
</dbReference>
<dbReference type="EMBL" id="KB469298">
    <property type="protein sequence ID" value="EPQ57734.1"/>
    <property type="molecule type" value="Genomic_DNA"/>
</dbReference>
<dbReference type="OMA" id="FNIADPG"/>
<sequence>MSATTGSVPTGGESQMSGQLQPSRDASDTETHFDPYSVIDLGNVALLQTQPSPSSVPMIGASPVTPPFLAQHVSGGSATTRNTSDTVNNVETAKETGTLGSSGATLSVAHVMESTPPASGRLRRSWEKTWKWCQRHWLAICLISVVLCLVISILRLKPFQDAVATTNDMVTLDATLIAISSDAQSMTVDWYIDIVDAACSQYPNTTISLYFDENLLRSSSSSNPSPPDNNRPSTPVFVLNTTETCSDDNFSNSQYFRTEIALLSVPGRTAQSYPFEKYNASIFMFASLPDNVTFPQVGIANTYGIAVGFNAELDSSSSYAGDGSLYTNLVITRGPAIRVYAIAIVIAIWLVTLTFLSTCIAVVFLHRPMSSTVLVLPVATLFAFTQLRSTLPGAPPGFGADIDFVGILPCLAIITFCAVLMTGVFLFGNPENYAQEAQQPQDKEKQD</sequence>
<keyword evidence="2" id="KW-1133">Transmembrane helix</keyword>
<evidence type="ECO:0000256" key="2">
    <source>
        <dbReference type="SAM" id="Phobius"/>
    </source>
</evidence>
<feature type="region of interest" description="Disordered" evidence="1">
    <location>
        <begin position="1"/>
        <end position="33"/>
    </location>
</feature>
<evidence type="ECO:0008006" key="5">
    <source>
        <dbReference type="Google" id="ProtNLM"/>
    </source>
</evidence>
<dbReference type="OrthoDB" id="2923771at2759"/>
<dbReference type="HOGENOM" id="CLU_045562_0_0_1"/>
<name>S7RWL6_GLOTA</name>
<feature type="transmembrane region" description="Helical" evidence="2">
    <location>
        <begin position="339"/>
        <end position="365"/>
    </location>
</feature>
<dbReference type="AlphaFoldDB" id="S7RWL6"/>
<dbReference type="Pfam" id="PF14494">
    <property type="entry name" value="DUF4436"/>
    <property type="match status" value="1"/>
</dbReference>
<gene>
    <name evidence="3" type="ORF">GLOTRDRAFT_126226</name>
</gene>
<dbReference type="KEGG" id="gtr:GLOTRDRAFT_126226"/>
<organism evidence="3 4">
    <name type="scientific">Gloeophyllum trabeum (strain ATCC 11539 / FP-39264 / Madison 617)</name>
    <name type="common">Brown rot fungus</name>
    <dbReference type="NCBI Taxonomy" id="670483"/>
    <lineage>
        <taxon>Eukaryota</taxon>
        <taxon>Fungi</taxon>
        <taxon>Dikarya</taxon>
        <taxon>Basidiomycota</taxon>
        <taxon>Agaricomycotina</taxon>
        <taxon>Agaricomycetes</taxon>
        <taxon>Gloeophyllales</taxon>
        <taxon>Gloeophyllaceae</taxon>
        <taxon>Gloeophyllum</taxon>
    </lineage>
</organism>
<protein>
    <recommendedName>
        <fullName evidence="5">Transmembrane protein</fullName>
    </recommendedName>
</protein>
<dbReference type="Proteomes" id="UP000030669">
    <property type="component" value="Unassembled WGS sequence"/>
</dbReference>
<reference evidence="3 4" key="1">
    <citation type="journal article" date="2012" name="Science">
        <title>The Paleozoic origin of enzymatic lignin decomposition reconstructed from 31 fungal genomes.</title>
        <authorList>
            <person name="Floudas D."/>
            <person name="Binder M."/>
            <person name="Riley R."/>
            <person name="Barry K."/>
            <person name="Blanchette R.A."/>
            <person name="Henrissat B."/>
            <person name="Martinez A.T."/>
            <person name="Otillar R."/>
            <person name="Spatafora J.W."/>
            <person name="Yadav J.S."/>
            <person name="Aerts A."/>
            <person name="Benoit I."/>
            <person name="Boyd A."/>
            <person name="Carlson A."/>
            <person name="Copeland A."/>
            <person name="Coutinho P.M."/>
            <person name="de Vries R.P."/>
            <person name="Ferreira P."/>
            <person name="Findley K."/>
            <person name="Foster B."/>
            <person name="Gaskell J."/>
            <person name="Glotzer D."/>
            <person name="Gorecki P."/>
            <person name="Heitman J."/>
            <person name="Hesse C."/>
            <person name="Hori C."/>
            <person name="Igarashi K."/>
            <person name="Jurgens J.A."/>
            <person name="Kallen N."/>
            <person name="Kersten P."/>
            <person name="Kohler A."/>
            <person name="Kuees U."/>
            <person name="Kumar T.K.A."/>
            <person name="Kuo A."/>
            <person name="LaButti K."/>
            <person name="Larrondo L.F."/>
            <person name="Lindquist E."/>
            <person name="Ling A."/>
            <person name="Lombard V."/>
            <person name="Lucas S."/>
            <person name="Lundell T."/>
            <person name="Martin R."/>
            <person name="McLaughlin D.J."/>
            <person name="Morgenstern I."/>
            <person name="Morin E."/>
            <person name="Murat C."/>
            <person name="Nagy L.G."/>
            <person name="Nolan M."/>
            <person name="Ohm R.A."/>
            <person name="Patyshakuliyeva A."/>
            <person name="Rokas A."/>
            <person name="Ruiz-Duenas F.J."/>
            <person name="Sabat G."/>
            <person name="Salamov A."/>
            <person name="Samejima M."/>
            <person name="Schmutz J."/>
            <person name="Slot J.C."/>
            <person name="St John F."/>
            <person name="Stenlid J."/>
            <person name="Sun H."/>
            <person name="Sun S."/>
            <person name="Syed K."/>
            <person name="Tsang A."/>
            <person name="Wiebenga A."/>
            <person name="Young D."/>
            <person name="Pisabarro A."/>
            <person name="Eastwood D.C."/>
            <person name="Martin F."/>
            <person name="Cullen D."/>
            <person name="Grigoriev I.V."/>
            <person name="Hibbett D.S."/>
        </authorList>
    </citation>
    <scope>NUCLEOTIDE SEQUENCE [LARGE SCALE GENOMIC DNA]</scope>
    <source>
        <strain evidence="3 4">ATCC 11539</strain>
    </source>
</reference>
<evidence type="ECO:0000313" key="3">
    <source>
        <dbReference type="EMBL" id="EPQ57734.1"/>
    </source>
</evidence>
<dbReference type="STRING" id="670483.S7RWL6"/>
<feature type="transmembrane region" description="Helical" evidence="2">
    <location>
        <begin position="404"/>
        <end position="427"/>
    </location>
</feature>
<feature type="transmembrane region" description="Helical" evidence="2">
    <location>
        <begin position="137"/>
        <end position="156"/>
    </location>
</feature>
<feature type="transmembrane region" description="Helical" evidence="2">
    <location>
        <begin position="372"/>
        <end position="389"/>
    </location>
</feature>
<proteinExistence type="predicted"/>
<dbReference type="GeneID" id="19301362"/>
<dbReference type="InterPro" id="IPR027948">
    <property type="entry name" value="DUF4436"/>
</dbReference>
<keyword evidence="2" id="KW-0472">Membrane</keyword>
<keyword evidence="4" id="KW-1185">Reference proteome</keyword>